<gene>
    <name evidence="1" type="ordered locus">BH0509</name>
</gene>
<dbReference type="EMBL" id="BA000004">
    <property type="protein sequence ID" value="BAB04228.1"/>
    <property type="molecule type" value="Genomic_DNA"/>
</dbReference>
<dbReference type="PIR" id="E83713">
    <property type="entry name" value="E83713"/>
</dbReference>
<dbReference type="GeneID" id="87596068"/>
<name>Q9KFH0_HALH5</name>
<sequence>MMMSRQERENMIEFLTQRKDFSTEKLMVMTDAEIEHLYERAYSHHERG</sequence>
<dbReference type="Proteomes" id="UP000001258">
    <property type="component" value="Chromosome"/>
</dbReference>
<dbReference type="InterPro" id="IPR049615">
    <property type="entry name" value="BH0509-like"/>
</dbReference>
<dbReference type="AlphaFoldDB" id="Q9KFH0"/>
<dbReference type="HOGENOM" id="CLU_215680_0_0_9"/>
<proteinExistence type="predicted"/>
<dbReference type="RefSeq" id="WP_010896687.1">
    <property type="nucleotide sequence ID" value="NC_002570.2"/>
</dbReference>
<evidence type="ECO:0000313" key="1">
    <source>
        <dbReference type="EMBL" id="BAB04228.1"/>
    </source>
</evidence>
<reference evidence="1 2" key="1">
    <citation type="journal article" date="2000" name="Nucleic Acids Res.">
        <title>Complete genome sequence of the alkaliphilic bacterium Bacillus halodurans and genomic sequence comparison with Bacillus subtilis.</title>
        <authorList>
            <person name="Takami H."/>
            <person name="Nakasone K."/>
            <person name="Takaki Y."/>
            <person name="Maeno G."/>
            <person name="Sasaki R."/>
            <person name="Masui N."/>
            <person name="Fuji F."/>
            <person name="Hirama C."/>
            <person name="Nakamura Y."/>
            <person name="Ogasawara N."/>
            <person name="Kuhara S."/>
            <person name="Horikoshi K."/>
        </authorList>
    </citation>
    <scope>NUCLEOTIDE SEQUENCE [LARGE SCALE GENOMIC DNA]</scope>
    <source>
        <strain evidence="2">ATCC BAA-125 / DSM 18197 / FERM 7344 / JCM 9153 / C-125</strain>
    </source>
</reference>
<dbReference type="STRING" id="272558.gene:10726362"/>
<keyword evidence="2" id="KW-1185">Reference proteome</keyword>
<evidence type="ECO:0000313" key="2">
    <source>
        <dbReference type="Proteomes" id="UP000001258"/>
    </source>
</evidence>
<dbReference type="KEGG" id="bha:BH0509"/>
<protein>
    <submittedName>
        <fullName evidence="1">BH0509 protein</fullName>
    </submittedName>
</protein>
<accession>Q9KFH0</accession>
<dbReference type="NCBIfam" id="NF033562">
    <property type="entry name" value="BH0509_fam"/>
    <property type="match status" value="1"/>
</dbReference>
<organism evidence="1 2">
    <name type="scientific">Halalkalibacterium halodurans (strain ATCC BAA-125 / DSM 18197 / FERM 7344 / JCM 9153 / C-125)</name>
    <name type="common">Bacillus halodurans</name>
    <dbReference type="NCBI Taxonomy" id="272558"/>
    <lineage>
        <taxon>Bacteria</taxon>
        <taxon>Bacillati</taxon>
        <taxon>Bacillota</taxon>
        <taxon>Bacilli</taxon>
        <taxon>Bacillales</taxon>
        <taxon>Bacillaceae</taxon>
        <taxon>Halalkalibacterium (ex Joshi et al. 2022)</taxon>
    </lineage>
</organism>